<dbReference type="RefSeq" id="WP_116391422.1">
    <property type="nucleotide sequence ID" value="NZ_QUQO01000001.1"/>
</dbReference>
<evidence type="ECO:0000256" key="1">
    <source>
        <dbReference type="ARBA" id="ARBA00002672"/>
    </source>
</evidence>
<dbReference type="NCBIfam" id="TIGR01528">
    <property type="entry name" value="NMN_trans_PnuC"/>
    <property type="match status" value="1"/>
</dbReference>
<evidence type="ECO:0000256" key="6">
    <source>
        <dbReference type="ARBA" id="ARBA00022475"/>
    </source>
</evidence>
<keyword evidence="9 10" id="KW-0472">Membrane</keyword>
<comment type="subcellular location">
    <subcellularLocation>
        <location evidence="2">Cell membrane</location>
        <topology evidence="2">Multi-pass membrane protein</topology>
    </subcellularLocation>
</comment>
<evidence type="ECO:0000313" key="11">
    <source>
        <dbReference type="EMBL" id="RFB04789.1"/>
    </source>
</evidence>
<organism evidence="11 12">
    <name type="scientific">Parvularcula marina</name>
    <dbReference type="NCBI Taxonomy" id="2292771"/>
    <lineage>
        <taxon>Bacteria</taxon>
        <taxon>Pseudomonadati</taxon>
        <taxon>Pseudomonadota</taxon>
        <taxon>Alphaproteobacteria</taxon>
        <taxon>Parvularculales</taxon>
        <taxon>Parvularculaceae</taxon>
        <taxon>Parvularcula</taxon>
    </lineage>
</organism>
<dbReference type="GO" id="GO:0005886">
    <property type="term" value="C:plasma membrane"/>
    <property type="evidence" value="ECO:0007669"/>
    <property type="project" value="UniProtKB-SubCell"/>
</dbReference>
<evidence type="ECO:0000256" key="7">
    <source>
        <dbReference type="ARBA" id="ARBA00022692"/>
    </source>
</evidence>
<evidence type="ECO:0000256" key="3">
    <source>
        <dbReference type="ARBA" id="ARBA00006669"/>
    </source>
</evidence>
<gene>
    <name evidence="11" type="ORF">DX908_05535</name>
</gene>
<sequence>MNPVEIIAALLGVINVSLIVRRSVWNYPFGIAMVCLYAFVFYEARLYSDMLLQGFFLIVQIYGWWNWARADEVRGGVAVSWLSWPGRAAWIAGAAIFSVSLGWAMARYTDAAAPFADSTIAGFSIAAQFLMAFRRIENWVLWIAVDVLAVGLFISRELYVTAGLYAVFLVLATAGLIGWMRTHRRAAGAA</sequence>
<evidence type="ECO:0000313" key="12">
    <source>
        <dbReference type="Proteomes" id="UP000264589"/>
    </source>
</evidence>
<dbReference type="EMBL" id="QUQO01000001">
    <property type="protein sequence ID" value="RFB04789.1"/>
    <property type="molecule type" value="Genomic_DNA"/>
</dbReference>
<proteinExistence type="inferred from homology"/>
<keyword evidence="7 10" id="KW-0812">Transmembrane</keyword>
<feature type="transmembrane region" description="Helical" evidence="10">
    <location>
        <begin position="139"/>
        <end position="156"/>
    </location>
</feature>
<dbReference type="Pfam" id="PF04973">
    <property type="entry name" value="NMN_transporter"/>
    <property type="match status" value="1"/>
</dbReference>
<evidence type="ECO:0000256" key="5">
    <source>
        <dbReference type="ARBA" id="ARBA00022448"/>
    </source>
</evidence>
<dbReference type="PANTHER" id="PTHR36122:SF2">
    <property type="entry name" value="NICOTINAMIDE RIBOSIDE TRANSPORTER PNUC"/>
    <property type="match status" value="1"/>
</dbReference>
<evidence type="ECO:0000256" key="10">
    <source>
        <dbReference type="SAM" id="Phobius"/>
    </source>
</evidence>
<keyword evidence="12" id="KW-1185">Reference proteome</keyword>
<feature type="transmembrane region" description="Helical" evidence="10">
    <location>
        <begin position="112"/>
        <end position="132"/>
    </location>
</feature>
<comment type="caution">
    <text evidence="11">The sequence shown here is derived from an EMBL/GenBank/DDBJ whole genome shotgun (WGS) entry which is preliminary data.</text>
</comment>
<feature type="transmembrane region" description="Helical" evidence="10">
    <location>
        <begin position="162"/>
        <end position="180"/>
    </location>
</feature>
<feature type="transmembrane region" description="Helical" evidence="10">
    <location>
        <begin position="24"/>
        <end position="44"/>
    </location>
</feature>
<feature type="transmembrane region" description="Helical" evidence="10">
    <location>
        <begin position="88"/>
        <end position="106"/>
    </location>
</feature>
<dbReference type="OrthoDB" id="9791248at2"/>
<reference evidence="11 12" key="1">
    <citation type="submission" date="2018-08" db="EMBL/GenBank/DDBJ databases">
        <title>Parvularcula sp. SM1705, isolated from surface water of the South Sea China.</title>
        <authorList>
            <person name="Sun L."/>
        </authorList>
    </citation>
    <scope>NUCLEOTIDE SEQUENCE [LARGE SCALE GENOMIC DNA]</scope>
    <source>
        <strain evidence="11 12">SM1705</strain>
    </source>
</reference>
<evidence type="ECO:0000256" key="8">
    <source>
        <dbReference type="ARBA" id="ARBA00022989"/>
    </source>
</evidence>
<dbReference type="FunCoup" id="A0A371RH75">
    <property type="interactions" value="41"/>
</dbReference>
<evidence type="ECO:0000256" key="2">
    <source>
        <dbReference type="ARBA" id="ARBA00004651"/>
    </source>
</evidence>
<dbReference type="PANTHER" id="PTHR36122">
    <property type="entry name" value="NICOTINAMIDE RIBOSIDE TRANSPORTER PNUC"/>
    <property type="match status" value="1"/>
</dbReference>
<evidence type="ECO:0000256" key="4">
    <source>
        <dbReference type="ARBA" id="ARBA00017522"/>
    </source>
</evidence>
<keyword evidence="5" id="KW-0813">Transport</keyword>
<evidence type="ECO:0000256" key="9">
    <source>
        <dbReference type="ARBA" id="ARBA00023136"/>
    </source>
</evidence>
<dbReference type="InterPro" id="IPR006419">
    <property type="entry name" value="NMN_transpt_PnuC"/>
</dbReference>
<dbReference type="InParanoid" id="A0A371RH75"/>
<dbReference type="GO" id="GO:0034257">
    <property type="term" value="F:nicotinamide riboside transmembrane transporter activity"/>
    <property type="evidence" value="ECO:0007669"/>
    <property type="project" value="InterPro"/>
</dbReference>
<dbReference type="AlphaFoldDB" id="A0A371RH75"/>
<keyword evidence="8 10" id="KW-1133">Transmembrane helix</keyword>
<keyword evidence="6" id="KW-1003">Cell membrane</keyword>
<protein>
    <recommendedName>
        <fullName evidence="4">Nicotinamide riboside transporter PnuC</fullName>
    </recommendedName>
</protein>
<feature type="transmembrane region" description="Helical" evidence="10">
    <location>
        <begin position="50"/>
        <end position="67"/>
    </location>
</feature>
<comment type="similarity">
    <text evidence="3">Belongs to the nicotinamide ribonucleoside (NR) uptake permease (TC 4.B.1) family.</text>
</comment>
<accession>A0A371RH75</accession>
<name>A0A371RH75_9PROT</name>
<dbReference type="Proteomes" id="UP000264589">
    <property type="component" value="Unassembled WGS sequence"/>
</dbReference>
<comment type="function">
    <text evidence="1">Required for nicotinamide riboside transport across the inner membrane.</text>
</comment>